<feature type="domain" description="ABC transmembrane type-1" evidence="9">
    <location>
        <begin position="94"/>
        <end position="309"/>
    </location>
</feature>
<keyword evidence="11" id="KW-1185">Reference proteome</keyword>
<dbReference type="PANTHER" id="PTHR30193">
    <property type="entry name" value="ABC TRANSPORTER PERMEASE PROTEIN"/>
    <property type="match status" value="1"/>
</dbReference>
<dbReference type="Proteomes" id="UP000295511">
    <property type="component" value="Unassembled WGS sequence"/>
</dbReference>
<evidence type="ECO:0000256" key="2">
    <source>
        <dbReference type="ARBA" id="ARBA00022448"/>
    </source>
</evidence>
<sequence>MKTQTLTPESTPAPTPSRAAEPTEDRRKGRSKSDGWWPWLFVVPTVVGIGVFYLWPIVQTFYYSFTKWGVFGGTKFIGLDNYLRMFTDSTIPQSILNTLIYTVVVLLGIPIAVILASLIERPGLRFAALYRTLYFIPYITMPAAVGIVWRLIYNGDFGPINWFLGLFGIQGPYWTSTPGFALLAVATVGLWMSLGFNLIIISAGLREIPRELFEAAEMDGAGRVRQFVGITVPLLTPSIFFVTIVTVISGFQLFDLLYVMMGKANLAMPQTQSLVYIFYNQAFLQNDKGYAAAIGILILAIIALLTAFQFRIQKRWVNYV</sequence>
<keyword evidence="4 7" id="KW-0812">Transmembrane</keyword>
<dbReference type="EMBL" id="SMRU01000003">
    <property type="protein sequence ID" value="TDG01049.1"/>
    <property type="molecule type" value="Genomic_DNA"/>
</dbReference>
<organism evidence="10 11">
    <name type="scientific">Arthrobacter terricola</name>
    <dbReference type="NCBI Taxonomy" id="2547396"/>
    <lineage>
        <taxon>Bacteria</taxon>
        <taxon>Bacillati</taxon>
        <taxon>Actinomycetota</taxon>
        <taxon>Actinomycetes</taxon>
        <taxon>Micrococcales</taxon>
        <taxon>Micrococcaceae</taxon>
        <taxon>Arthrobacter</taxon>
    </lineage>
</organism>
<evidence type="ECO:0000313" key="11">
    <source>
        <dbReference type="Proteomes" id="UP000295511"/>
    </source>
</evidence>
<feature type="region of interest" description="Disordered" evidence="8">
    <location>
        <begin position="1"/>
        <end position="32"/>
    </location>
</feature>
<dbReference type="RefSeq" id="WP_133202789.1">
    <property type="nucleotide sequence ID" value="NZ_SMRU01000003.1"/>
</dbReference>
<comment type="subcellular location">
    <subcellularLocation>
        <location evidence="1 7">Cell membrane</location>
        <topology evidence="1 7">Multi-pass membrane protein</topology>
    </subcellularLocation>
</comment>
<evidence type="ECO:0000256" key="4">
    <source>
        <dbReference type="ARBA" id="ARBA00022692"/>
    </source>
</evidence>
<proteinExistence type="inferred from homology"/>
<dbReference type="OrthoDB" id="3362513at2"/>
<dbReference type="SUPFAM" id="SSF160964">
    <property type="entry name" value="MalF N-terminal region-like"/>
    <property type="match status" value="1"/>
</dbReference>
<dbReference type="CDD" id="cd06261">
    <property type="entry name" value="TM_PBP2"/>
    <property type="match status" value="1"/>
</dbReference>
<evidence type="ECO:0000313" key="10">
    <source>
        <dbReference type="EMBL" id="TDG01049.1"/>
    </source>
</evidence>
<comment type="similarity">
    <text evidence="7">Belongs to the binding-protein-dependent transport system permease family.</text>
</comment>
<feature type="compositionally biased region" description="Polar residues" evidence="8">
    <location>
        <begin position="1"/>
        <end position="12"/>
    </location>
</feature>
<comment type="caution">
    <text evidence="10">The sequence shown here is derived from an EMBL/GenBank/DDBJ whole genome shotgun (WGS) entry which is preliminary data.</text>
</comment>
<evidence type="ECO:0000259" key="9">
    <source>
        <dbReference type="PROSITE" id="PS50928"/>
    </source>
</evidence>
<dbReference type="PROSITE" id="PS50928">
    <property type="entry name" value="ABC_TM1"/>
    <property type="match status" value="1"/>
</dbReference>
<dbReference type="InterPro" id="IPR035906">
    <property type="entry name" value="MetI-like_sf"/>
</dbReference>
<feature type="compositionally biased region" description="Basic and acidic residues" evidence="8">
    <location>
        <begin position="21"/>
        <end position="32"/>
    </location>
</feature>
<feature type="transmembrane region" description="Helical" evidence="7">
    <location>
        <begin position="36"/>
        <end position="55"/>
    </location>
</feature>
<dbReference type="AlphaFoldDB" id="A0A4R5L0A2"/>
<feature type="transmembrane region" description="Helical" evidence="7">
    <location>
        <begin position="99"/>
        <end position="120"/>
    </location>
</feature>
<dbReference type="SUPFAM" id="SSF161098">
    <property type="entry name" value="MetI-like"/>
    <property type="match status" value="1"/>
</dbReference>
<protein>
    <submittedName>
        <fullName evidence="10">Sugar ABC transporter permease</fullName>
    </submittedName>
</protein>
<evidence type="ECO:0000256" key="8">
    <source>
        <dbReference type="SAM" id="MobiDB-lite"/>
    </source>
</evidence>
<reference evidence="10 11" key="1">
    <citation type="submission" date="2019-03" db="EMBL/GenBank/DDBJ databases">
        <title>Whole genome sequence of Arthrobacter sp JH1-1.</title>
        <authorList>
            <person name="Trinh H.N."/>
        </authorList>
    </citation>
    <scope>NUCLEOTIDE SEQUENCE [LARGE SCALE GENOMIC DNA]</scope>
    <source>
        <strain evidence="10 11">JH1-1</strain>
    </source>
</reference>
<dbReference type="InterPro" id="IPR000515">
    <property type="entry name" value="MetI-like"/>
</dbReference>
<evidence type="ECO:0000256" key="5">
    <source>
        <dbReference type="ARBA" id="ARBA00022989"/>
    </source>
</evidence>
<feature type="transmembrane region" description="Helical" evidence="7">
    <location>
        <begin position="180"/>
        <end position="205"/>
    </location>
</feature>
<evidence type="ECO:0000256" key="1">
    <source>
        <dbReference type="ARBA" id="ARBA00004651"/>
    </source>
</evidence>
<keyword evidence="5 7" id="KW-1133">Transmembrane helix</keyword>
<dbReference type="InterPro" id="IPR051393">
    <property type="entry name" value="ABC_transporter_permease"/>
</dbReference>
<name>A0A4R5L0A2_9MICC</name>
<dbReference type="GO" id="GO:0005886">
    <property type="term" value="C:plasma membrane"/>
    <property type="evidence" value="ECO:0007669"/>
    <property type="project" value="UniProtKB-SubCell"/>
</dbReference>
<evidence type="ECO:0000256" key="7">
    <source>
        <dbReference type="RuleBase" id="RU363032"/>
    </source>
</evidence>
<gene>
    <name evidence="10" type="ORF">E1809_03200</name>
</gene>
<keyword evidence="3" id="KW-1003">Cell membrane</keyword>
<feature type="transmembrane region" description="Helical" evidence="7">
    <location>
        <begin position="132"/>
        <end position="152"/>
    </location>
</feature>
<keyword evidence="2 7" id="KW-0813">Transport</keyword>
<feature type="transmembrane region" description="Helical" evidence="7">
    <location>
        <begin position="289"/>
        <end position="308"/>
    </location>
</feature>
<dbReference type="PANTHER" id="PTHR30193:SF37">
    <property type="entry name" value="INNER MEMBRANE ABC TRANSPORTER PERMEASE PROTEIN YCJO"/>
    <property type="match status" value="1"/>
</dbReference>
<accession>A0A4R5L0A2</accession>
<keyword evidence="6 7" id="KW-0472">Membrane</keyword>
<feature type="transmembrane region" description="Helical" evidence="7">
    <location>
        <begin position="226"/>
        <end position="251"/>
    </location>
</feature>
<evidence type="ECO:0000256" key="6">
    <source>
        <dbReference type="ARBA" id="ARBA00023136"/>
    </source>
</evidence>
<dbReference type="Gene3D" id="1.10.3720.10">
    <property type="entry name" value="MetI-like"/>
    <property type="match status" value="1"/>
</dbReference>
<evidence type="ECO:0000256" key="3">
    <source>
        <dbReference type="ARBA" id="ARBA00022475"/>
    </source>
</evidence>
<dbReference type="GO" id="GO:0055085">
    <property type="term" value="P:transmembrane transport"/>
    <property type="evidence" value="ECO:0007669"/>
    <property type="project" value="InterPro"/>
</dbReference>
<dbReference type="Pfam" id="PF00528">
    <property type="entry name" value="BPD_transp_1"/>
    <property type="match status" value="1"/>
</dbReference>